<evidence type="ECO:0000313" key="2">
    <source>
        <dbReference type="EMBL" id="CAK7341551.1"/>
    </source>
</evidence>
<protein>
    <submittedName>
        <fullName evidence="2">Uncharacterized protein</fullName>
    </submittedName>
</protein>
<accession>A0AAV1S0F0</accession>
<name>A0AAV1S0F0_9ROSI</name>
<comment type="caution">
    <text evidence="2">The sequence shown here is derived from an EMBL/GenBank/DDBJ whole genome shotgun (WGS) entry which is preliminary data.</text>
</comment>
<organism evidence="2 3">
    <name type="scientific">Dovyalis caffra</name>
    <dbReference type="NCBI Taxonomy" id="77055"/>
    <lineage>
        <taxon>Eukaryota</taxon>
        <taxon>Viridiplantae</taxon>
        <taxon>Streptophyta</taxon>
        <taxon>Embryophyta</taxon>
        <taxon>Tracheophyta</taxon>
        <taxon>Spermatophyta</taxon>
        <taxon>Magnoliopsida</taxon>
        <taxon>eudicotyledons</taxon>
        <taxon>Gunneridae</taxon>
        <taxon>Pentapetalae</taxon>
        <taxon>rosids</taxon>
        <taxon>fabids</taxon>
        <taxon>Malpighiales</taxon>
        <taxon>Salicaceae</taxon>
        <taxon>Flacourtieae</taxon>
        <taxon>Dovyalis</taxon>
    </lineage>
</organism>
<proteinExistence type="predicted"/>
<reference evidence="2 3" key="1">
    <citation type="submission" date="2024-01" db="EMBL/GenBank/DDBJ databases">
        <authorList>
            <person name="Waweru B."/>
        </authorList>
    </citation>
    <scope>NUCLEOTIDE SEQUENCE [LARGE SCALE GENOMIC DNA]</scope>
</reference>
<sequence length="151" mass="17050">MVFPELSWDLTGKYAVFSVLSIIHGEKDKEKKAVIFVDRRAMSCNLCDGTSIKICDLEPRPRSSDHARVPLHYEGYHAHPYFQSLISDSEIRFLVYSATTNHASNSSIIQGKDAGSDQDKNTSHWGTNNTWTPSHLGTNDIFHKEEHVSMV</sequence>
<dbReference type="EMBL" id="CAWUPB010001160">
    <property type="protein sequence ID" value="CAK7341551.1"/>
    <property type="molecule type" value="Genomic_DNA"/>
</dbReference>
<dbReference type="AlphaFoldDB" id="A0AAV1S0F0"/>
<evidence type="ECO:0000256" key="1">
    <source>
        <dbReference type="SAM" id="MobiDB-lite"/>
    </source>
</evidence>
<dbReference type="Proteomes" id="UP001314170">
    <property type="component" value="Unassembled WGS sequence"/>
</dbReference>
<keyword evidence="3" id="KW-1185">Reference proteome</keyword>
<gene>
    <name evidence="2" type="ORF">DCAF_LOCUS16341</name>
</gene>
<feature type="region of interest" description="Disordered" evidence="1">
    <location>
        <begin position="106"/>
        <end position="130"/>
    </location>
</feature>
<evidence type="ECO:0000313" key="3">
    <source>
        <dbReference type="Proteomes" id="UP001314170"/>
    </source>
</evidence>